<gene>
    <name evidence="5" type="ORF">C7M71_006865</name>
</gene>
<dbReference type="InterPro" id="IPR011991">
    <property type="entry name" value="ArsR-like_HTH"/>
</dbReference>
<feature type="domain" description="HTH marR-type" evidence="4">
    <location>
        <begin position="18"/>
        <end position="150"/>
    </location>
</feature>
<keyword evidence="6" id="KW-1185">Reference proteome</keyword>
<reference evidence="6" key="1">
    <citation type="submission" date="2018-07" db="EMBL/GenBank/DDBJ databases">
        <title>Streptacidiphilus bronchialis DSM 106435 chromosome.</title>
        <authorList>
            <person name="Batra D."/>
            <person name="Gulvik C.A."/>
        </authorList>
    </citation>
    <scope>NUCLEOTIDE SEQUENCE [LARGE SCALE GENOMIC DNA]</scope>
    <source>
        <strain evidence="6">DSM 106435</strain>
    </source>
</reference>
<keyword evidence="3" id="KW-0804">Transcription</keyword>
<dbReference type="PROSITE" id="PS01117">
    <property type="entry name" value="HTH_MARR_1"/>
    <property type="match status" value="1"/>
</dbReference>
<dbReference type="CDD" id="cd00090">
    <property type="entry name" value="HTH_ARSR"/>
    <property type="match status" value="1"/>
</dbReference>
<dbReference type="EMBL" id="CP031264">
    <property type="protein sequence ID" value="AXI77198.1"/>
    <property type="molecule type" value="Genomic_DNA"/>
</dbReference>
<dbReference type="InterPro" id="IPR052526">
    <property type="entry name" value="HTH-type_Bedaq_tolerance"/>
</dbReference>
<keyword evidence="2" id="KW-0238">DNA-binding</keyword>
<evidence type="ECO:0000259" key="4">
    <source>
        <dbReference type="PROSITE" id="PS50995"/>
    </source>
</evidence>
<evidence type="ECO:0000313" key="6">
    <source>
        <dbReference type="Proteomes" id="UP000249340"/>
    </source>
</evidence>
<evidence type="ECO:0000256" key="2">
    <source>
        <dbReference type="ARBA" id="ARBA00023125"/>
    </source>
</evidence>
<dbReference type="GO" id="GO:0003700">
    <property type="term" value="F:DNA-binding transcription factor activity"/>
    <property type="evidence" value="ECO:0007669"/>
    <property type="project" value="InterPro"/>
</dbReference>
<dbReference type="PANTHER" id="PTHR39515:SF2">
    <property type="entry name" value="HTH-TYPE TRANSCRIPTIONAL REGULATOR RV0880"/>
    <property type="match status" value="1"/>
</dbReference>
<dbReference type="PROSITE" id="PS50995">
    <property type="entry name" value="HTH_MARR_2"/>
    <property type="match status" value="1"/>
</dbReference>
<dbReference type="Proteomes" id="UP000249340">
    <property type="component" value="Chromosome"/>
</dbReference>
<dbReference type="SMART" id="SM00418">
    <property type="entry name" value="HTH_ARSR"/>
    <property type="match status" value="1"/>
</dbReference>
<dbReference type="OrthoDB" id="4311144at2"/>
<dbReference type="Pfam" id="PF12802">
    <property type="entry name" value="MarR_2"/>
    <property type="match status" value="1"/>
</dbReference>
<dbReference type="GO" id="GO:0003677">
    <property type="term" value="F:DNA binding"/>
    <property type="evidence" value="ECO:0007669"/>
    <property type="project" value="UniProtKB-KW"/>
</dbReference>
<dbReference type="InterPro" id="IPR000835">
    <property type="entry name" value="HTH_MarR-typ"/>
</dbReference>
<dbReference type="AlphaFoldDB" id="A0A345STZ3"/>
<name>A0A345STZ3_9ACTN</name>
<keyword evidence="1" id="KW-0805">Transcription regulation</keyword>
<dbReference type="InterPro" id="IPR001845">
    <property type="entry name" value="HTH_ArsR_DNA-bd_dom"/>
</dbReference>
<dbReference type="InterPro" id="IPR036390">
    <property type="entry name" value="WH_DNA-bd_sf"/>
</dbReference>
<organism evidence="5 6">
    <name type="scientific">Peterkaempfera bronchialis</name>
    <dbReference type="NCBI Taxonomy" id="2126346"/>
    <lineage>
        <taxon>Bacteria</taxon>
        <taxon>Bacillati</taxon>
        <taxon>Actinomycetota</taxon>
        <taxon>Actinomycetes</taxon>
        <taxon>Kitasatosporales</taxon>
        <taxon>Streptomycetaceae</taxon>
        <taxon>Peterkaempfera</taxon>
    </lineage>
</organism>
<dbReference type="SMART" id="SM00347">
    <property type="entry name" value="HTH_MARR"/>
    <property type="match status" value="1"/>
</dbReference>
<dbReference type="Gene3D" id="1.10.10.10">
    <property type="entry name" value="Winged helix-like DNA-binding domain superfamily/Winged helix DNA-binding domain"/>
    <property type="match status" value="1"/>
</dbReference>
<evidence type="ECO:0000313" key="5">
    <source>
        <dbReference type="EMBL" id="AXI77198.1"/>
    </source>
</evidence>
<dbReference type="InterPro" id="IPR036388">
    <property type="entry name" value="WH-like_DNA-bd_sf"/>
</dbReference>
<dbReference type="PANTHER" id="PTHR39515">
    <property type="entry name" value="CONSERVED PROTEIN"/>
    <property type="match status" value="1"/>
</dbReference>
<proteinExistence type="predicted"/>
<evidence type="ECO:0000256" key="3">
    <source>
        <dbReference type="ARBA" id="ARBA00023163"/>
    </source>
</evidence>
<dbReference type="InterPro" id="IPR023187">
    <property type="entry name" value="Tscrpt_reg_MarR-type_CS"/>
</dbReference>
<sequence>MTEQQQAPAHQAAPPGSPDAVVTRLRGAALRLAYGLRIPAAEHGLTPTRLAALVALAAHGPLRVGDLARRLGTSAPSVSRLLDILVDADLVARRADPVDQRASLLVLTPGGTAVLDAVCRESLDRLTAPVTALPADDLARLAAALPVLESLADSLAPGSLPDADRPA</sequence>
<dbReference type="SUPFAM" id="SSF46785">
    <property type="entry name" value="Winged helix' DNA-binding domain"/>
    <property type="match status" value="1"/>
</dbReference>
<evidence type="ECO:0000256" key="1">
    <source>
        <dbReference type="ARBA" id="ARBA00023015"/>
    </source>
</evidence>
<dbReference type="RefSeq" id="WP_111489176.1">
    <property type="nucleotide sequence ID" value="NZ_CP031264.1"/>
</dbReference>
<accession>A0A345STZ3</accession>
<dbReference type="KEGG" id="stri:C7M71_006865"/>
<protein>
    <submittedName>
        <fullName evidence="5">MarR family transcriptional regulator</fullName>
    </submittedName>
</protein>